<keyword evidence="3" id="KW-0539">Nucleus</keyword>
<evidence type="ECO:0000256" key="1">
    <source>
        <dbReference type="ARBA" id="ARBA00004123"/>
    </source>
</evidence>
<dbReference type="SUPFAM" id="SSF48452">
    <property type="entry name" value="TPR-like"/>
    <property type="match status" value="1"/>
</dbReference>
<evidence type="ECO:0000256" key="2">
    <source>
        <dbReference type="ARBA" id="ARBA00022737"/>
    </source>
</evidence>
<dbReference type="GO" id="GO:0031124">
    <property type="term" value="P:mRNA 3'-end processing"/>
    <property type="evidence" value="ECO:0007669"/>
    <property type="project" value="InterPro"/>
</dbReference>
<dbReference type="PANTHER" id="PTHR19980:SF0">
    <property type="entry name" value="CLEAVAGE STIMULATION FACTOR SUBUNIT 3"/>
    <property type="match status" value="1"/>
</dbReference>
<dbReference type="AlphaFoldDB" id="A0A1I8A424"/>
<keyword evidence="2" id="KW-0677">Repeat</keyword>
<name>A0A1I8A424_9BILA</name>
<dbReference type="GO" id="GO:0005634">
    <property type="term" value="C:nucleus"/>
    <property type="evidence" value="ECO:0007669"/>
    <property type="project" value="UniProtKB-SubCell"/>
</dbReference>
<reference evidence="7" key="1">
    <citation type="submission" date="2016-11" db="UniProtKB">
        <authorList>
            <consortium name="WormBaseParasite"/>
        </authorList>
    </citation>
    <scope>IDENTIFICATION</scope>
</reference>
<accession>A0A1I8A424</accession>
<dbReference type="GO" id="GO:0003729">
    <property type="term" value="F:mRNA binding"/>
    <property type="evidence" value="ECO:0007669"/>
    <property type="project" value="TreeGrafter"/>
</dbReference>
<organism evidence="6 7">
    <name type="scientific">Steinernema glaseri</name>
    <dbReference type="NCBI Taxonomy" id="37863"/>
    <lineage>
        <taxon>Eukaryota</taxon>
        <taxon>Metazoa</taxon>
        <taxon>Ecdysozoa</taxon>
        <taxon>Nematoda</taxon>
        <taxon>Chromadorea</taxon>
        <taxon>Rhabditida</taxon>
        <taxon>Tylenchina</taxon>
        <taxon>Panagrolaimomorpha</taxon>
        <taxon>Strongyloidoidea</taxon>
        <taxon>Steinernematidae</taxon>
        <taxon>Steinernema</taxon>
    </lineage>
</organism>
<evidence type="ECO:0000256" key="3">
    <source>
        <dbReference type="ARBA" id="ARBA00023242"/>
    </source>
</evidence>
<evidence type="ECO:0000256" key="4">
    <source>
        <dbReference type="SAM" id="MobiDB-lite"/>
    </source>
</evidence>
<evidence type="ECO:0000313" key="7">
    <source>
        <dbReference type="WBParaSite" id="L893_g32482.t1"/>
    </source>
</evidence>
<dbReference type="PANTHER" id="PTHR19980">
    <property type="entry name" value="RNA CLEAVAGE STIMULATION FACTOR"/>
    <property type="match status" value="1"/>
</dbReference>
<comment type="subcellular location">
    <subcellularLocation>
        <location evidence="1">Nucleus</location>
    </subcellularLocation>
</comment>
<dbReference type="InterPro" id="IPR045243">
    <property type="entry name" value="Rna14-like"/>
</dbReference>
<dbReference type="Gene3D" id="1.25.40.1040">
    <property type="match status" value="1"/>
</dbReference>
<dbReference type="WBParaSite" id="L893_g32482.t1">
    <property type="protein sequence ID" value="L893_g32482.t1"/>
    <property type="gene ID" value="L893_g32482"/>
</dbReference>
<dbReference type="Pfam" id="PF05843">
    <property type="entry name" value="Suf"/>
    <property type="match status" value="1"/>
</dbReference>
<dbReference type="InterPro" id="IPR008847">
    <property type="entry name" value="Suf"/>
</dbReference>
<dbReference type="Proteomes" id="UP000095287">
    <property type="component" value="Unplaced"/>
</dbReference>
<dbReference type="InterPro" id="IPR011990">
    <property type="entry name" value="TPR-like_helical_dom_sf"/>
</dbReference>
<protein>
    <submittedName>
        <fullName evidence="7">Suf domain-containing protein</fullName>
    </submittedName>
</protein>
<keyword evidence="6" id="KW-1185">Reference proteome</keyword>
<evidence type="ECO:0000259" key="5">
    <source>
        <dbReference type="Pfam" id="PF05843"/>
    </source>
</evidence>
<evidence type="ECO:0000313" key="6">
    <source>
        <dbReference type="Proteomes" id="UP000095287"/>
    </source>
</evidence>
<dbReference type="SMART" id="SM00386">
    <property type="entry name" value="HAT"/>
    <property type="match status" value="11"/>
</dbReference>
<feature type="domain" description="Suppressor of forked" evidence="5">
    <location>
        <begin position="9"/>
        <end position="528"/>
    </location>
</feature>
<sequence length="767" mass="87323">MASSSALTPERRVELNPFDVDAWNLLLREAQGKPIENARAFYERLVAQFPNAGRYWKAYIEHEMRSKNFENVEALFAKCLVPVLNIDLWKCYLHYIRETKGRLQSFRETMAKAYDFAIEKVGLDLNASSIYLDYIAFLRSVPAVGQYAENQRILAVRKVYQRAVVTPMLNLESMWLDYCAYEKSVNSQLAEKLISERTKDYQNARRVAKTLEGMTRGINRQAAVSVPPRGTSTEVKQVDLWKKYIEWEKNNPLETEDHVQLSKRVTYAYEQALLCLGYYPDIWFDAAAFLQGTMQRLMEKGDVNVAVTVKEIRSLYERAISGLMRESQLIYFAYADFEEERREFTNVKAIYDRLLEVESCDPTLAYIHLMKFVRRTEGIKEARLVFKRARTDNRVQFHVYVASALMEYYCSKEKDVSKRIFELGLRKYASEPEYAMAYLDFLNFMNEDNNTRVVFERLLKATDKPEEVPLEIWDRYVMFESMVGDLGSVLNITRKRREALKERYSEAQSLFLIDRYKFMNLTPFTVDQLKLMGYTRPTKATSNSTNSGTSTMLGVSSAVSAILGPGSTGTGALVNGTVRTSSALPQPSSNPGITGGVPLEMGGFPRPDTSQMIPFKPKLNSLRSFHPIKGGVFPPPFAVASLLQQLPPPPSFQGPFVNVDKLMDSFLSVRIDDEALKAVSKDLTDAMSMFGSSYWMDDVKRDLGQLVNTTADPSVFISTGGEQKSRKRRAGEDSDDESSKVKFVGGPSDTQSADIFKRRMNQQSRIS</sequence>
<feature type="region of interest" description="Disordered" evidence="4">
    <location>
        <begin position="714"/>
        <end position="767"/>
    </location>
</feature>
<proteinExistence type="predicted"/>
<dbReference type="InterPro" id="IPR003107">
    <property type="entry name" value="HAT"/>
</dbReference>